<comment type="similarity">
    <text evidence="1">Belongs to the sigma-70 factor family. ECF subfamily.</text>
</comment>
<evidence type="ECO:0000259" key="7">
    <source>
        <dbReference type="Pfam" id="PF08281"/>
    </source>
</evidence>
<feature type="domain" description="RNA polymerase sigma-70 region 2" evidence="6">
    <location>
        <begin position="42"/>
        <end position="105"/>
    </location>
</feature>
<gene>
    <name evidence="8" type="ordered locus">Srot_0166</name>
</gene>
<dbReference type="GO" id="GO:0016987">
    <property type="term" value="F:sigma factor activity"/>
    <property type="evidence" value="ECO:0007669"/>
    <property type="project" value="UniProtKB-KW"/>
</dbReference>
<dbReference type="InterPro" id="IPR007627">
    <property type="entry name" value="RNA_pol_sigma70_r2"/>
</dbReference>
<dbReference type="SUPFAM" id="SSF88946">
    <property type="entry name" value="Sigma2 domain of RNA polymerase sigma factors"/>
    <property type="match status" value="1"/>
</dbReference>
<dbReference type="InterPro" id="IPR013249">
    <property type="entry name" value="RNA_pol_sigma70_r4_t2"/>
</dbReference>
<dbReference type="InterPro" id="IPR039425">
    <property type="entry name" value="RNA_pol_sigma-70-like"/>
</dbReference>
<dbReference type="NCBIfam" id="TIGR02937">
    <property type="entry name" value="sigma70-ECF"/>
    <property type="match status" value="1"/>
</dbReference>
<dbReference type="InterPro" id="IPR036388">
    <property type="entry name" value="WH-like_DNA-bd_sf"/>
</dbReference>
<dbReference type="HOGENOM" id="CLU_047691_3_5_11"/>
<dbReference type="Gene3D" id="1.10.10.10">
    <property type="entry name" value="Winged helix-like DNA-binding domain superfamily/Winged helix DNA-binding domain"/>
    <property type="match status" value="1"/>
</dbReference>
<dbReference type="CDD" id="cd06171">
    <property type="entry name" value="Sigma70_r4"/>
    <property type="match status" value="1"/>
</dbReference>
<evidence type="ECO:0000256" key="5">
    <source>
        <dbReference type="ARBA" id="ARBA00023163"/>
    </source>
</evidence>
<dbReference type="GO" id="GO:0003677">
    <property type="term" value="F:DNA binding"/>
    <property type="evidence" value="ECO:0007669"/>
    <property type="project" value="UniProtKB-KW"/>
</dbReference>
<dbReference type="STRING" id="640132.Srot_0166"/>
<evidence type="ECO:0000313" key="9">
    <source>
        <dbReference type="Proteomes" id="UP000002247"/>
    </source>
</evidence>
<dbReference type="Pfam" id="PF04542">
    <property type="entry name" value="Sigma70_r2"/>
    <property type="match status" value="1"/>
</dbReference>
<evidence type="ECO:0000256" key="2">
    <source>
        <dbReference type="ARBA" id="ARBA00023015"/>
    </source>
</evidence>
<dbReference type="Proteomes" id="UP000002247">
    <property type="component" value="Chromosome"/>
</dbReference>
<dbReference type="KEGG" id="srt:Srot_0166"/>
<evidence type="ECO:0000259" key="6">
    <source>
        <dbReference type="Pfam" id="PF04542"/>
    </source>
</evidence>
<dbReference type="EMBL" id="CP001958">
    <property type="protein sequence ID" value="ADG96655.1"/>
    <property type="molecule type" value="Genomic_DNA"/>
</dbReference>
<accession>D6ZAB3</accession>
<dbReference type="PANTHER" id="PTHR43133">
    <property type="entry name" value="RNA POLYMERASE ECF-TYPE SIGMA FACTO"/>
    <property type="match status" value="1"/>
</dbReference>
<dbReference type="Pfam" id="PF08281">
    <property type="entry name" value="Sigma70_r4_2"/>
    <property type="match status" value="1"/>
</dbReference>
<dbReference type="PANTHER" id="PTHR43133:SF61">
    <property type="entry name" value="ECF RNA POLYMERASE SIGMA FACTOR SIGC"/>
    <property type="match status" value="1"/>
</dbReference>
<dbReference type="GO" id="GO:0006352">
    <property type="term" value="P:DNA-templated transcription initiation"/>
    <property type="evidence" value="ECO:0007669"/>
    <property type="project" value="InterPro"/>
</dbReference>
<dbReference type="InterPro" id="IPR014284">
    <property type="entry name" value="RNA_pol_sigma-70_dom"/>
</dbReference>
<dbReference type="Gene3D" id="1.10.1740.10">
    <property type="match status" value="1"/>
</dbReference>
<evidence type="ECO:0000256" key="1">
    <source>
        <dbReference type="ARBA" id="ARBA00010641"/>
    </source>
</evidence>
<name>D6ZAB3_SEGRD</name>
<proteinExistence type="inferred from homology"/>
<keyword evidence="5" id="KW-0804">Transcription</keyword>
<dbReference type="eggNOG" id="COG1595">
    <property type="taxonomic scope" value="Bacteria"/>
</dbReference>
<evidence type="ECO:0000313" key="8">
    <source>
        <dbReference type="EMBL" id="ADG96655.1"/>
    </source>
</evidence>
<keyword evidence="4" id="KW-0238">DNA-binding</keyword>
<protein>
    <submittedName>
        <fullName evidence="8">RNA polymerase, sigma-24 subunit, ECF subfamily</fullName>
    </submittedName>
</protein>
<organism evidence="8 9">
    <name type="scientific">Segniliparus rotundus (strain ATCC BAA-972 / CDC 1076 / CIP 108378 / DSM 44985 / JCM 13578)</name>
    <dbReference type="NCBI Taxonomy" id="640132"/>
    <lineage>
        <taxon>Bacteria</taxon>
        <taxon>Bacillati</taxon>
        <taxon>Actinomycetota</taxon>
        <taxon>Actinomycetes</taxon>
        <taxon>Mycobacteriales</taxon>
        <taxon>Segniliparaceae</taxon>
        <taxon>Segniliparus</taxon>
    </lineage>
</organism>
<evidence type="ECO:0000256" key="3">
    <source>
        <dbReference type="ARBA" id="ARBA00023082"/>
    </source>
</evidence>
<feature type="domain" description="RNA polymerase sigma factor 70 region 4 type 2" evidence="7">
    <location>
        <begin position="140"/>
        <end position="190"/>
    </location>
</feature>
<dbReference type="SUPFAM" id="SSF88659">
    <property type="entry name" value="Sigma3 and sigma4 domains of RNA polymerase sigma factors"/>
    <property type="match status" value="1"/>
</dbReference>
<reference evidence="8 9" key="1">
    <citation type="journal article" date="2010" name="Stand. Genomic Sci.">
        <title>Complete genome sequence of Segniliparus rotundus type strain (CDC 1076).</title>
        <authorList>
            <person name="Sikorski J."/>
            <person name="Lapidus A."/>
            <person name="Copeland A."/>
            <person name="Misra M."/>
            <person name="Glavina Del Rio T."/>
            <person name="Nolan M."/>
            <person name="Lucas S."/>
            <person name="Chen F."/>
            <person name="Tice H."/>
            <person name="Cheng J.F."/>
            <person name="Jando M."/>
            <person name="Schneider S."/>
            <person name="Bruce D."/>
            <person name="Goodwin L."/>
            <person name="Pitluck S."/>
            <person name="Liolios K."/>
            <person name="Mikhailova N."/>
            <person name="Pati A."/>
            <person name="Ivanova N."/>
            <person name="Mavromatis K."/>
            <person name="Chen A."/>
            <person name="Palaniappan K."/>
            <person name="Chertkov O."/>
            <person name="Land M."/>
            <person name="Hauser L."/>
            <person name="Chang Y.J."/>
            <person name="Jeffries C.D."/>
            <person name="Brettin T."/>
            <person name="Detter J.C."/>
            <person name="Han C."/>
            <person name="Rohde M."/>
            <person name="Goker M."/>
            <person name="Bristow J."/>
            <person name="Eisen J.A."/>
            <person name="Markowitz V."/>
            <person name="Hugenholtz P."/>
            <person name="Kyrpides N.C."/>
            <person name="Klenk H.P."/>
        </authorList>
    </citation>
    <scope>NUCLEOTIDE SEQUENCE [LARGE SCALE GENOMIC DNA]</scope>
    <source>
        <strain evidence="9">ATCC BAA-972 / CDC 1076 / CIP 108378 / DSM 44985 / JCM 13578</strain>
    </source>
</reference>
<keyword evidence="2" id="KW-0805">Transcription regulation</keyword>
<dbReference type="AlphaFoldDB" id="D6ZAB3"/>
<keyword evidence="3" id="KW-0731">Sigma factor</keyword>
<sequence>MRAAAAPHDILGSMLQSDGEDRATAFALAAARGDRKALAAFVAETQRDVWRFLAHLTDPTQADDLTQETFLRAMTSIARFEGRSNGRVWLLSIARRVVVDQIRSAVARPRSAPGADPGLAPVVRRREVAEHGAQVELSLVKMLLEDLAPERREALVLTQMLGLSYAEAAAVCDCPVGTVRSRVARAREDLVEASREQSGDAVRGAG</sequence>
<keyword evidence="9" id="KW-1185">Reference proteome</keyword>
<evidence type="ECO:0000256" key="4">
    <source>
        <dbReference type="ARBA" id="ARBA00023125"/>
    </source>
</evidence>
<dbReference type="InterPro" id="IPR013325">
    <property type="entry name" value="RNA_pol_sigma_r2"/>
</dbReference>
<dbReference type="InterPro" id="IPR013324">
    <property type="entry name" value="RNA_pol_sigma_r3/r4-like"/>
</dbReference>